<reference evidence="2 3" key="1">
    <citation type="journal article" date="2015" name="Nature">
        <title>rRNA introns, odd ribosomes, and small enigmatic genomes across a large radiation of phyla.</title>
        <authorList>
            <person name="Brown C.T."/>
            <person name="Hug L.A."/>
            <person name="Thomas B.C."/>
            <person name="Sharon I."/>
            <person name="Castelle C.J."/>
            <person name="Singh A."/>
            <person name="Wilkins M.J."/>
            <person name="Williams K.H."/>
            <person name="Banfield J.F."/>
        </authorList>
    </citation>
    <scope>NUCLEOTIDE SEQUENCE [LARGE SCALE GENOMIC DNA]</scope>
</reference>
<comment type="caution">
    <text evidence="2">The sequence shown here is derived from an EMBL/GenBank/DDBJ whole genome shotgun (WGS) entry which is preliminary data.</text>
</comment>
<evidence type="ECO:0000256" key="1">
    <source>
        <dbReference type="SAM" id="Phobius"/>
    </source>
</evidence>
<organism evidence="2 3">
    <name type="scientific">Candidatus Uhrbacteria bacterium GW2011_GWC2_53_7</name>
    <dbReference type="NCBI Taxonomy" id="1618986"/>
    <lineage>
        <taxon>Bacteria</taxon>
        <taxon>Candidatus Uhriibacteriota</taxon>
    </lineage>
</organism>
<dbReference type="AlphaFoldDB" id="A0A0G1XZZ1"/>
<evidence type="ECO:0000313" key="3">
    <source>
        <dbReference type="Proteomes" id="UP000033865"/>
    </source>
</evidence>
<dbReference type="Proteomes" id="UP000033865">
    <property type="component" value="Unassembled WGS sequence"/>
</dbReference>
<evidence type="ECO:0000313" key="2">
    <source>
        <dbReference type="EMBL" id="KKW36541.1"/>
    </source>
</evidence>
<protein>
    <submittedName>
        <fullName evidence="2">Uncharacterized protein</fullName>
    </submittedName>
</protein>
<proteinExistence type="predicted"/>
<keyword evidence="1" id="KW-0472">Membrane</keyword>
<dbReference type="EMBL" id="LCRN01000020">
    <property type="protein sequence ID" value="KKW36541.1"/>
    <property type="molecule type" value="Genomic_DNA"/>
</dbReference>
<keyword evidence="1" id="KW-0812">Transmembrane</keyword>
<name>A0A0G1XZZ1_9BACT</name>
<sequence length="275" mass="30326">MRTTLSASDRRFVYLTLLGLPILAIVLFLVMTTCAPARAAEPETSPTQSAIVSLEAAKTELALPLDELNTESIRLQTELSRTIQSCQEARVEWREAFASMIMAGGALNALENISTDPMIAELISRQIEEARLLLVVHEAEMAVAIARAGEIEATQTTLVTQRDEIATKIREIKDAVATLDEAISDLKATGASIEDTRSRRVARPGETWDEYYARIRPEESPSRTARPVSYDEANLMRGERGEIPEAFAACMTLPPDRTGAPSTLEWVLDLSKRDH</sequence>
<keyword evidence="1" id="KW-1133">Transmembrane helix</keyword>
<accession>A0A0G1XZZ1</accession>
<gene>
    <name evidence="2" type="ORF">UY82_C0020G0002</name>
</gene>
<feature type="transmembrane region" description="Helical" evidence="1">
    <location>
        <begin position="12"/>
        <end position="31"/>
    </location>
</feature>